<dbReference type="STRING" id="75743.A0A401NIA6"/>
<evidence type="ECO:0000313" key="2">
    <source>
        <dbReference type="Proteomes" id="UP000288216"/>
    </source>
</evidence>
<name>A0A401NIA6_SCYTO</name>
<proteinExistence type="predicted"/>
<gene>
    <name evidence="1" type="ORF">scyTo_0012770</name>
</gene>
<dbReference type="EMBL" id="BFAA01006274">
    <property type="protein sequence ID" value="GCB60606.1"/>
    <property type="molecule type" value="Genomic_DNA"/>
</dbReference>
<dbReference type="AlphaFoldDB" id="A0A401NIA6"/>
<dbReference type="OrthoDB" id="125347at2759"/>
<reference evidence="1 2" key="1">
    <citation type="journal article" date="2018" name="Nat. Ecol. Evol.">
        <title>Shark genomes provide insights into elasmobranch evolution and the origin of vertebrates.</title>
        <authorList>
            <person name="Hara Y"/>
            <person name="Yamaguchi K"/>
            <person name="Onimaru K"/>
            <person name="Kadota M"/>
            <person name="Koyanagi M"/>
            <person name="Keeley SD"/>
            <person name="Tatsumi K"/>
            <person name="Tanaka K"/>
            <person name="Motone F"/>
            <person name="Kageyama Y"/>
            <person name="Nozu R"/>
            <person name="Adachi N"/>
            <person name="Nishimura O"/>
            <person name="Nakagawa R"/>
            <person name="Tanegashima C"/>
            <person name="Kiyatake I"/>
            <person name="Matsumoto R"/>
            <person name="Murakumo K"/>
            <person name="Nishida K"/>
            <person name="Terakita A"/>
            <person name="Kuratani S"/>
            <person name="Sato K"/>
            <person name="Hyodo S Kuraku.S."/>
        </authorList>
    </citation>
    <scope>NUCLEOTIDE SEQUENCE [LARGE SCALE GENOMIC DNA]</scope>
</reference>
<sequence length="78" mass="9037">MKSKYKDCFLNSMLAVVNRGLGVEDFQKEITVKNAIYAAGNAWNTIDKDTLMHAWHNLWPTTMFNDDDEQNDEFQGFC</sequence>
<dbReference type="Proteomes" id="UP000288216">
    <property type="component" value="Unassembled WGS sequence"/>
</dbReference>
<keyword evidence="2" id="KW-1185">Reference proteome</keyword>
<dbReference type="OMA" id="CKCKVAF"/>
<protein>
    <submittedName>
        <fullName evidence="1">Uncharacterized protein</fullName>
    </submittedName>
</protein>
<evidence type="ECO:0000313" key="1">
    <source>
        <dbReference type="EMBL" id="GCB60606.1"/>
    </source>
</evidence>
<accession>A0A401NIA6</accession>
<organism evidence="1 2">
    <name type="scientific">Scyliorhinus torazame</name>
    <name type="common">Cloudy catshark</name>
    <name type="synonym">Catulus torazame</name>
    <dbReference type="NCBI Taxonomy" id="75743"/>
    <lineage>
        <taxon>Eukaryota</taxon>
        <taxon>Metazoa</taxon>
        <taxon>Chordata</taxon>
        <taxon>Craniata</taxon>
        <taxon>Vertebrata</taxon>
        <taxon>Chondrichthyes</taxon>
        <taxon>Elasmobranchii</taxon>
        <taxon>Galeomorphii</taxon>
        <taxon>Galeoidea</taxon>
        <taxon>Carcharhiniformes</taxon>
        <taxon>Scyliorhinidae</taxon>
        <taxon>Scyliorhinus</taxon>
    </lineage>
</organism>
<comment type="caution">
    <text evidence="1">The sequence shown here is derived from an EMBL/GenBank/DDBJ whole genome shotgun (WGS) entry which is preliminary data.</text>
</comment>